<dbReference type="Gene3D" id="3.40.50.150">
    <property type="entry name" value="Vaccinia Virus protein VP39"/>
    <property type="match status" value="1"/>
</dbReference>
<sequence>MRITGGELRGHPLYYSKKLRLRPTQDKVRGAIFNVLGDEVIDRIVFDLFAGTGSFGLDALSRGAKEAFFIEISRAAVSILRRNIESLGYSRCAHIIREDASTFIKDLKERVDSDWRTAIVFIDPPYESGYLSELLPIVKDFLPYILIVEHSKREPWQLADRTLSFGDTRVSIYYREG</sequence>
<proteinExistence type="predicted"/>
<keyword evidence="2 3" id="KW-0808">Transferase</keyword>
<dbReference type="EMBL" id="NMUJ01000022">
    <property type="protein sequence ID" value="OYV03112.1"/>
    <property type="molecule type" value="Genomic_DNA"/>
</dbReference>
<accession>A0A257LUK5</accession>
<name>A0A257LUK5_UNCW3</name>
<keyword evidence="1 3" id="KW-0489">Methyltransferase</keyword>
<reference evidence="4" key="1">
    <citation type="submission" date="2017-07" db="EMBL/GenBank/DDBJ databases">
        <title>Novel pathways for hydrocarbon cycling and metabolic interdependencies in hydrothermal sediment communities.</title>
        <authorList>
            <person name="Dombrowski N."/>
            <person name="Seitz K."/>
            <person name="Teske A."/>
            <person name="Baker B."/>
        </authorList>
    </citation>
    <scope>NUCLEOTIDE SEQUENCE [LARGE SCALE GENOMIC DNA]</scope>
</reference>
<dbReference type="GO" id="GO:0031167">
    <property type="term" value="P:rRNA methylation"/>
    <property type="evidence" value="ECO:0007669"/>
    <property type="project" value="InterPro"/>
</dbReference>
<dbReference type="PANTHER" id="PTHR43542:SF1">
    <property type="entry name" value="METHYLTRANSFERASE"/>
    <property type="match status" value="1"/>
</dbReference>
<evidence type="ECO:0000313" key="3">
    <source>
        <dbReference type="EMBL" id="OYV03112.1"/>
    </source>
</evidence>
<dbReference type="PANTHER" id="PTHR43542">
    <property type="entry name" value="METHYLTRANSFERASE"/>
    <property type="match status" value="1"/>
</dbReference>
<evidence type="ECO:0000256" key="1">
    <source>
        <dbReference type="ARBA" id="ARBA00022603"/>
    </source>
</evidence>
<organism evidence="3 4">
    <name type="scientific">candidate division WOR-3 bacterium 4484_18</name>
    <dbReference type="NCBI Taxonomy" id="2020626"/>
    <lineage>
        <taxon>Bacteria</taxon>
        <taxon>Bacteria division WOR-3</taxon>
    </lineage>
</organism>
<dbReference type="GO" id="GO:0008168">
    <property type="term" value="F:methyltransferase activity"/>
    <property type="evidence" value="ECO:0007669"/>
    <property type="project" value="UniProtKB-KW"/>
</dbReference>
<evidence type="ECO:0000313" key="4">
    <source>
        <dbReference type="Proteomes" id="UP000216312"/>
    </source>
</evidence>
<dbReference type="SUPFAM" id="SSF53335">
    <property type="entry name" value="S-adenosyl-L-methionine-dependent methyltransferases"/>
    <property type="match status" value="1"/>
</dbReference>
<comment type="caution">
    <text evidence="3">The sequence shown here is derived from an EMBL/GenBank/DDBJ whole genome shotgun (WGS) entry which is preliminary data.</text>
</comment>
<dbReference type="InterPro" id="IPR029063">
    <property type="entry name" value="SAM-dependent_MTases_sf"/>
</dbReference>
<dbReference type="Proteomes" id="UP000216312">
    <property type="component" value="Unassembled WGS sequence"/>
</dbReference>
<dbReference type="InterPro" id="IPR004398">
    <property type="entry name" value="RNA_MeTrfase_RsmD"/>
</dbReference>
<dbReference type="Pfam" id="PF03602">
    <property type="entry name" value="Cons_hypoth95"/>
    <property type="match status" value="1"/>
</dbReference>
<gene>
    <name evidence="3" type="ORF">CGW93_02430</name>
</gene>
<dbReference type="AlphaFoldDB" id="A0A257LUK5"/>
<protein>
    <submittedName>
        <fullName evidence="3">16S rRNA (Guanine(966)-N(2))-methyltransferase RsmD</fullName>
    </submittedName>
</protein>
<evidence type="ECO:0000256" key="2">
    <source>
        <dbReference type="ARBA" id="ARBA00022679"/>
    </source>
</evidence>
<dbReference type="CDD" id="cd02440">
    <property type="entry name" value="AdoMet_MTases"/>
    <property type="match status" value="1"/>
</dbReference>